<name>A0A0C9Y2F9_9AGAM</name>
<dbReference type="HOGENOM" id="CLU_1993508_0_0_1"/>
<evidence type="ECO:0000313" key="1">
    <source>
        <dbReference type="EMBL" id="KIK18900.1"/>
    </source>
</evidence>
<sequence length="125" mass="14470">MRQRLTLTVSTLDGTHESPSERCYWITLFNHADHAEQGFIYDLSAERRWSTIPFPCICVGERFVVFHEFSVSTKTVSVGSLCQPYSHYACIRFWHMIDGMEYSCLLVNRDLTSIARESEPLPDKC</sequence>
<accession>A0A0C9Y2F9</accession>
<keyword evidence="2" id="KW-1185">Reference proteome</keyword>
<evidence type="ECO:0000313" key="2">
    <source>
        <dbReference type="Proteomes" id="UP000054018"/>
    </source>
</evidence>
<dbReference type="Proteomes" id="UP000054018">
    <property type="component" value="Unassembled WGS sequence"/>
</dbReference>
<reference evidence="1 2" key="1">
    <citation type="submission" date="2014-04" db="EMBL/GenBank/DDBJ databases">
        <authorList>
            <consortium name="DOE Joint Genome Institute"/>
            <person name="Kuo A."/>
            <person name="Kohler A."/>
            <person name="Costa M.D."/>
            <person name="Nagy L.G."/>
            <person name="Floudas D."/>
            <person name="Copeland A."/>
            <person name="Barry K.W."/>
            <person name="Cichocki N."/>
            <person name="Veneault-Fourrey C."/>
            <person name="LaButti K."/>
            <person name="Lindquist E.A."/>
            <person name="Lipzen A."/>
            <person name="Lundell T."/>
            <person name="Morin E."/>
            <person name="Murat C."/>
            <person name="Sun H."/>
            <person name="Tunlid A."/>
            <person name="Henrissat B."/>
            <person name="Grigoriev I.V."/>
            <person name="Hibbett D.S."/>
            <person name="Martin F."/>
            <person name="Nordberg H.P."/>
            <person name="Cantor M.N."/>
            <person name="Hua S.X."/>
        </authorList>
    </citation>
    <scope>NUCLEOTIDE SEQUENCE [LARGE SCALE GENOMIC DNA]</scope>
    <source>
        <strain evidence="1 2">441</strain>
    </source>
</reference>
<reference evidence="2" key="2">
    <citation type="submission" date="2015-01" db="EMBL/GenBank/DDBJ databases">
        <title>Evolutionary Origins and Diversification of the Mycorrhizal Mutualists.</title>
        <authorList>
            <consortium name="DOE Joint Genome Institute"/>
            <consortium name="Mycorrhizal Genomics Consortium"/>
            <person name="Kohler A."/>
            <person name="Kuo A."/>
            <person name="Nagy L.G."/>
            <person name="Floudas D."/>
            <person name="Copeland A."/>
            <person name="Barry K.W."/>
            <person name="Cichocki N."/>
            <person name="Veneault-Fourrey C."/>
            <person name="LaButti K."/>
            <person name="Lindquist E.A."/>
            <person name="Lipzen A."/>
            <person name="Lundell T."/>
            <person name="Morin E."/>
            <person name="Murat C."/>
            <person name="Riley R."/>
            <person name="Ohm R."/>
            <person name="Sun H."/>
            <person name="Tunlid A."/>
            <person name="Henrissat B."/>
            <person name="Grigoriev I.V."/>
            <person name="Hibbett D.S."/>
            <person name="Martin F."/>
        </authorList>
    </citation>
    <scope>NUCLEOTIDE SEQUENCE [LARGE SCALE GENOMIC DNA]</scope>
    <source>
        <strain evidence="2">441</strain>
    </source>
</reference>
<dbReference type="AlphaFoldDB" id="A0A0C9Y2F9"/>
<protein>
    <submittedName>
        <fullName evidence="1">Uncharacterized protein</fullName>
    </submittedName>
</protein>
<proteinExistence type="predicted"/>
<organism evidence="1 2">
    <name type="scientific">Pisolithus microcarpus 441</name>
    <dbReference type="NCBI Taxonomy" id="765257"/>
    <lineage>
        <taxon>Eukaryota</taxon>
        <taxon>Fungi</taxon>
        <taxon>Dikarya</taxon>
        <taxon>Basidiomycota</taxon>
        <taxon>Agaricomycotina</taxon>
        <taxon>Agaricomycetes</taxon>
        <taxon>Agaricomycetidae</taxon>
        <taxon>Boletales</taxon>
        <taxon>Sclerodermatineae</taxon>
        <taxon>Pisolithaceae</taxon>
        <taxon>Pisolithus</taxon>
    </lineage>
</organism>
<gene>
    <name evidence="1" type="ORF">PISMIDRAFT_173948</name>
</gene>
<dbReference type="EMBL" id="KN833795">
    <property type="protein sequence ID" value="KIK18900.1"/>
    <property type="molecule type" value="Genomic_DNA"/>
</dbReference>